<accession>A0A923FEP3</accession>
<evidence type="ECO:0000313" key="4">
    <source>
        <dbReference type="Proteomes" id="UP000636518"/>
    </source>
</evidence>
<reference evidence="2" key="2">
    <citation type="submission" date="2020-07" db="EMBL/GenBank/DDBJ databases">
        <authorList>
            <person name="Lood C."/>
            <person name="Girard L."/>
        </authorList>
    </citation>
    <scope>NUCLEOTIDE SEQUENCE</scope>
    <source>
        <strain evidence="2">SWRI12</strain>
    </source>
</reference>
<sequence length="72" mass="7807">MSAFFWSELCMVVATGGVWGGVALLVMTAVCLLIKKISGFEFSQPVKYLVVMAGSFIIVRVCSENMPIRLCG</sequence>
<evidence type="ECO:0000256" key="1">
    <source>
        <dbReference type="SAM" id="Phobius"/>
    </source>
</evidence>
<dbReference type="EMBL" id="JABWRB010000014">
    <property type="protein sequence ID" value="MBC3390654.1"/>
    <property type="molecule type" value="Genomic_DNA"/>
</dbReference>
<gene>
    <name evidence="3" type="ORF">HU715_006250</name>
    <name evidence="2" type="ORF">HU715_13400</name>
</gene>
<keyword evidence="1" id="KW-0472">Membrane</keyword>
<reference evidence="2 4" key="1">
    <citation type="journal article" date="2020" name="Microorganisms">
        <title>Reliable Identification of Environmental Pseudomonas Isolates Using the rpoD Gene.</title>
        <authorList>
            <consortium name="The Broad Institute Genome Sequencing Platform"/>
            <person name="Girard L."/>
            <person name="Lood C."/>
            <person name="Rokni-Zadeh H."/>
            <person name="van Noort V."/>
            <person name="Lavigne R."/>
            <person name="De Mot R."/>
        </authorList>
    </citation>
    <scope>NUCLEOTIDE SEQUENCE</scope>
    <source>
        <strain evidence="2 4">SWRI12</strain>
    </source>
</reference>
<keyword evidence="1" id="KW-0812">Transmembrane</keyword>
<feature type="transmembrane region" description="Helical" evidence="1">
    <location>
        <begin position="12"/>
        <end position="34"/>
    </location>
</feature>
<dbReference type="EMBL" id="JABWRB020000001">
    <property type="protein sequence ID" value="MBV4494954.1"/>
    <property type="molecule type" value="Genomic_DNA"/>
</dbReference>
<organism evidence="2">
    <name type="scientific">Pseudomonas zanjanensis</name>
    <dbReference type="NCBI Taxonomy" id="2745496"/>
    <lineage>
        <taxon>Bacteria</taxon>
        <taxon>Pseudomonadati</taxon>
        <taxon>Pseudomonadota</taxon>
        <taxon>Gammaproteobacteria</taxon>
        <taxon>Pseudomonadales</taxon>
        <taxon>Pseudomonadaceae</taxon>
        <taxon>Pseudomonas</taxon>
    </lineage>
</organism>
<dbReference type="Proteomes" id="UP000636518">
    <property type="component" value="Unassembled WGS sequence"/>
</dbReference>
<dbReference type="AlphaFoldDB" id="A0A923FEP3"/>
<protein>
    <submittedName>
        <fullName evidence="2">Uncharacterized protein</fullName>
    </submittedName>
</protein>
<name>A0A923FEP3_9PSED</name>
<comment type="caution">
    <text evidence="2">The sequence shown here is derived from an EMBL/GenBank/DDBJ whole genome shotgun (WGS) entry which is preliminary data.</text>
</comment>
<evidence type="ECO:0000313" key="2">
    <source>
        <dbReference type="EMBL" id="MBC3390654.1"/>
    </source>
</evidence>
<keyword evidence="1" id="KW-1133">Transmembrane helix</keyword>
<proteinExistence type="predicted"/>
<keyword evidence="4" id="KW-1185">Reference proteome</keyword>
<evidence type="ECO:0000313" key="3">
    <source>
        <dbReference type="EMBL" id="MBV4494954.1"/>
    </source>
</evidence>
<dbReference type="RefSeq" id="WP_186706681.1">
    <property type="nucleotide sequence ID" value="NZ_JABWRB020000001.1"/>
</dbReference>
<reference evidence="3" key="3">
    <citation type="submission" date="2021-06" db="EMBL/GenBank/DDBJ databases">
        <title>Updating the genus Pseudomonas: Description of 43 new species and partition of the Pseudomonas putida group.</title>
        <authorList>
            <person name="Girard L."/>
            <person name="Lood C."/>
            <person name="Vandamme P."/>
            <person name="Rokni-Zadeh H."/>
            <person name="Van Noort V."/>
            <person name="Hofte M."/>
            <person name="Lavigne R."/>
            <person name="De Mot R."/>
        </authorList>
    </citation>
    <scope>NUCLEOTIDE SEQUENCE</scope>
    <source>
        <strain evidence="3">SWRI12</strain>
    </source>
</reference>